<accession>A0A1Y2I0W3</accession>
<dbReference type="Proteomes" id="UP000193411">
    <property type="component" value="Unassembled WGS sequence"/>
</dbReference>
<evidence type="ECO:0000313" key="3">
    <source>
        <dbReference type="Proteomes" id="UP000193411"/>
    </source>
</evidence>
<dbReference type="EMBL" id="MCFL01000006">
    <property type="protein sequence ID" value="ORZ39032.1"/>
    <property type="molecule type" value="Genomic_DNA"/>
</dbReference>
<reference evidence="2 3" key="1">
    <citation type="submission" date="2016-07" db="EMBL/GenBank/DDBJ databases">
        <title>Pervasive Adenine N6-methylation of Active Genes in Fungi.</title>
        <authorList>
            <consortium name="DOE Joint Genome Institute"/>
            <person name="Mondo S.J."/>
            <person name="Dannebaum R.O."/>
            <person name="Kuo R.C."/>
            <person name="Labutti K."/>
            <person name="Haridas S."/>
            <person name="Kuo A."/>
            <person name="Salamov A."/>
            <person name="Ahrendt S.R."/>
            <person name="Lipzen A."/>
            <person name="Sullivan W."/>
            <person name="Andreopoulos W.B."/>
            <person name="Clum A."/>
            <person name="Lindquist E."/>
            <person name="Daum C."/>
            <person name="Ramamoorthy G.K."/>
            <person name="Gryganskyi A."/>
            <person name="Culley D."/>
            <person name="Magnuson J.K."/>
            <person name="James T.Y."/>
            <person name="O'Malley M.A."/>
            <person name="Stajich J.E."/>
            <person name="Spatafora J.W."/>
            <person name="Visel A."/>
            <person name="Grigoriev I.V."/>
        </authorList>
    </citation>
    <scope>NUCLEOTIDE SEQUENCE [LARGE SCALE GENOMIC DNA]</scope>
    <source>
        <strain evidence="2 3">PL171</strain>
    </source>
</reference>
<dbReference type="AlphaFoldDB" id="A0A1Y2I0W3"/>
<proteinExistence type="predicted"/>
<feature type="region of interest" description="Disordered" evidence="1">
    <location>
        <begin position="1"/>
        <end position="86"/>
    </location>
</feature>
<evidence type="ECO:0000313" key="2">
    <source>
        <dbReference type="EMBL" id="ORZ39032.1"/>
    </source>
</evidence>
<sequence>MDYSPPSPLVRDPYPPPSSHYPAANSPRGTPPTILSPSVEMGPSSWSGTPQQSTVVLPYIPAEERTPQGDSQSPAEARYKRLSGEDGRQLRALDEIFRLD</sequence>
<feature type="compositionally biased region" description="Pro residues" evidence="1">
    <location>
        <begin position="1"/>
        <end position="19"/>
    </location>
</feature>
<feature type="compositionally biased region" description="Basic and acidic residues" evidence="1">
    <location>
        <begin position="77"/>
        <end position="86"/>
    </location>
</feature>
<evidence type="ECO:0000256" key="1">
    <source>
        <dbReference type="SAM" id="MobiDB-lite"/>
    </source>
</evidence>
<keyword evidence="3" id="KW-1185">Reference proteome</keyword>
<gene>
    <name evidence="2" type="ORF">BCR44DRAFT_33345</name>
</gene>
<feature type="compositionally biased region" description="Polar residues" evidence="1">
    <location>
        <begin position="44"/>
        <end position="55"/>
    </location>
</feature>
<organism evidence="2 3">
    <name type="scientific">Catenaria anguillulae PL171</name>
    <dbReference type="NCBI Taxonomy" id="765915"/>
    <lineage>
        <taxon>Eukaryota</taxon>
        <taxon>Fungi</taxon>
        <taxon>Fungi incertae sedis</taxon>
        <taxon>Blastocladiomycota</taxon>
        <taxon>Blastocladiomycetes</taxon>
        <taxon>Blastocladiales</taxon>
        <taxon>Catenariaceae</taxon>
        <taxon>Catenaria</taxon>
    </lineage>
</organism>
<name>A0A1Y2I0W3_9FUNG</name>
<comment type="caution">
    <text evidence="2">The sequence shown here is derived from an EMBL/GenBank/DDBJ whole genome shotgun (WGS) entry which is preliminary data.</text>
</comment>
<protein>
    <submittedName>
        <fullName evidence="2">Uncharacterized protein</fullName>
    </submittedName>
</protein>